<dbReference type="Proteomes" id="UP000825935">
    <property type="component" value="Chromosome 30"/>
</dbReference>
<evidence type="ECO:0000259" key="7">
    <source>
        <dbReference type="PROSITE" id="PS51504"/>
    </source>
</evidence>
<feature type="compositionally biased region" description="Basic and acidic residues" evidence="6">
    <location>
        <begin position="140"/>
        <end position="206"/>
    </location>
</feature>
<feature type="compositionally biased region" description="Low complexity" evidence="6">
    <location>
        <begin position="401"/>
        <end position="429"/>
    </location>
</feature>
<dbReference type="InterPro" id="IPR036390">
    <property type="entry name" value="WH_DNA-bd_sf"/>
</dbReference>
<feature type="region of interest" description="Disordered" evidence="6">
    <location>
        <begin position="49"/>
        <end position="282"/>
    </location>
</feature>
<proteinExistence type="predicted"/>
<dbReference type="InterPro" id="IPR005818">
    <property type="entry name" value="Histone_H1/H5_H15"/>
</dbReference>
<accession>A0A8T2R3D9</accession>
<protein>
    <recommendedName>
        <fullName evidence="7">H15 domain-containing protein</fullName>
    </recommendedName>
</protein>
<evidence type="ECO:0000256" key="5">
    <source>
        <dbReference type="ARBA" id="ARBA00023242"/>
    </source>
</evidence>
<dbReference type="SMART" id="SM00526">
    <property type="entry name" value="H15"/>
    <property type="match status" value="1"/>
</dbReference>
<dbReference type="OrthoDB" id="1110759at2759"/>
<dbReference type="Gene3D" id="1.10.10.10">
    <property type="entry name" value="Winged helix-like DNA-binding domain superfamily/Winged helix DNA-binding domain"/>
    <property type="match status" value="1"/>
</dbReference>
<feature type="region of interest" description="Disordered" evidence="6">
    <location>
        <begin position="344"/>
        <end position="491"/>
    </location>
</feature>
<evidence type="ECO:0000256" key="3">
    <source>
        <dbReference type="ARBA" id="ARBA00022454"/>
    </source>
</evidence>
<keyword evidence="9" id="KW-1185">Reference proteome</keyword>
<gene>
    <name evidence="8" type="ORF">KP509_30G041600</name>
</gene>
<dbReference type="Pfam" id="PF00538">
    <property type="entry name" value="Linker_histone"/>
    <property type="match status" value="1"/>
</dbReference>
<evidence type="ECO:0000256" key="1">
    <source>
        <dbReference type="ARBA" id="ARBA00004123"/>
    </source>
</evidence>
<evidence type="ECO:0000256" key="4">
    <source>
        <dbReference type="ARBA" id="ARBA00023125"/>
    </source>
</evidence>
<evidence type="ECO:0000313" key="9">
    <source>
        <dbReference type="Proteomes" id="UP000825935"/>
    </source>
</evidence>
<dbReference type="GO" id="GO:0031492">
    <property type="term" value="F:nucleosomal DNA binding"/>
    <property type="evidence" value="ECO:0007669"/>
    <property type="project" value="TreeGrafter"/>
</dbReference>
<organism evidence="8 9">
    <name type="scientific">Ceratopteris richardii</name>
    <name type="common">Triangle waterfern</name>
    <dbReference type="NCBI Taxonomy" id="49495"/>
    <lineage>
        <taxon>Eukaryota</taxon>
        <taxon>Viridiplantae</taxon>
        <taxon>Streptophyta</taxon>
        <taxon>Embryophyta</taxon>
        <taxon>Tracheophyta</taxon>
        <taxon>Polypodiopsida</taxon>
        <taxon>Polypodiidae</taxon>
        <taxon>Polypodiales</taxon>
        <taxon>Pteridineae</taxon>
        <taxon>Pteridaceae</taxon>
        <taxon>Parkerioideae</taxon>
        <taxon>Ceratopteris</taxon>
    </lineage>
</organism>
<dbReference type="CDD" id="cd00073">
    <property type="entry name" value="H15"/>
    <property type="match status" value="1"/>
</dbReference>
<dbReference type="PRINTS" id="PR00624">
    <property type="entry name" value="HISTONEH5"/>
</dbReference>
<evidence type="ECO:0000256" key="6">
    <source>
        <dbReference type="SAM" id="MobiDB-lite"/>
    </source>
</evidence>
<dbReference type="PANTHER" id="PTHR11467:SF36">
    <property type="entry name" value="HISTONE 24-RELATED"/>
    <property type="match status" value="1"/>
</dbReference>
<feature type="compositionally biased region" description="Basic and acidic residues" evidence="6">
    <location>
        <begin position="56"/>
        <end position="90"/>
    </location>
</feature>
<dbReference type="InterPro" id="IPR036388">
    <property type="entry name" value="WH-like_DNA-bd_sf"/>
</dbReference>
<dbReference type="GO" id="GO:0000786">
    <property type="term" value="C:nucleosome"/>
    <property type="evidence" value="ECO:0007669"/>
    <property type="project" value="InterPro"/>
</dbReference>
<keyword evidence="3" id="KW-0158">Chromosome</keyword>
<dbReference type="GO" id="GO:0045910">
    <property type="term" value="P:negative regulation of DNA recombination"/>
    <property type="evidence" value="ECO:0007669"/>
    <property type="project" value="TreeGrafter"/>
</dbReference>
<feature type="compositionally biased region" description="Basic residues" evidence="6">
    <location>
        <begin position="351"/>
        <end position="361"/>
    </location>
</feature>
<evidence type="ECO:0000256" key="2">
    <source>
        <dbReference type="ARBA" id="ARBA00004286"/>
    </source>
</evidence>
<dbReference type="GO" id="GO:0003690">
    <property type="term" value="F:double-stranded DNA binding"/>
    <property type="evidence" value="ECO:0007669"/>
    <property type="project" value="TreeGrafter"/>
</dbReference>
<keyword evidence="4" id="KW-0238">DNA-binding</keyword>
<dbReference type="PROSITE" id="PS51504">
    <property type="entry name" value="H15"/>
    <property type="match status" value="1"/>
</dbReference>
<keyword evidence="5" id="KW-0539">Nucleus</keyword>
<name>A0A8T2R3D9_CERRI</name>
<dbReference type="GO" id="GO:0005634">
    <property type="term" value="C:nucleus"/>
    <property type="evidence" value="ECO:0007669"/>
    <property type="project" value="UniProtKB-SubCell"/>
</dbReference>
<dbReference type="GO" id="GO:0006334">
    <property type="term" value="P:nucleosome assembly"/>
    <property type="evidence" value="ECO:0007669"/>
    <property type="project" value="InterPro"/>
</dbReference>
<feature type="compositionally biased region" description="Basic and acidic residues" evidence="6">
    <location>
        <begin position="362"/>
        <end position="374"/>
    </location>
</feature>
<feature type="compositionally biased region" description="Basic and acidic residues" evidence="6">
    <location>
        <begin position="113"/>
        <end position="126"/>
    </location>
</feature>
<comment type="caution">
    <text evidence="8">The sequence shown here is derived from an EMBL/GenBank/DDBJ whole genome shotgun (WGS) entry which is preliminary data.</text>
</comment>
<comment type="subcellular location">
    <subcellularLocation>
        <location evidence="2">Chromosome</location>
    </subcellularLocation>
    <subcellularLocation>
        <location evidence="1">Nucleus</location>
    </subcellularLocation>
</comment>
<dbReference type="AlphaFoldDB" id="A0A8T2R3D9"/>
<dbReference type="PANTHER" id="PTHR11467">
    <property type="entry name" value="HISTONE H1"/>
    <property type="match status" value="1"/>
</dbReference>
<feature type="domain" description="H15" evidence="7">
    <location>
        <begin position="279"/>
        <end position="349"/>
    </location>
</feature>
<dbReference type="InterPro" id="IPR005819">
    <property type="entry name" value="H1/H5"/>
</dbReference>
<dbReference type="EMBL" id="CM035435">
    <property type="protein sequence ID" value="KAH7290304.1"/>
    <property type="molecule type" value="Genomic_DNA"/>
</dbReference>
<dbReference type="GO" id="GO:0030261">
    <property type="term" value="P:chromosome condensation"/>
    <property type="evidence" value="ECO:0007669"/>
    <property type="project" value="TreeGrafter"/>
</dbReference>
<sequence length="491" mass="53242">MASSEVAPVAVVDMHEPASVVPPPASPPAVPKEAVAADTKLKAPAEEIVALENGEEPTKKEVTSVESEKINGEVTIEKDLRDETIQKVTEEAEIETAEPAEKASLLQQPEIGMSDRDVQPEPEKEMPVASLQAEGEIEQEPEKEPEKEPVKNPEEELEKKPDEESKKISEKELTKELDSEANEPKKDSIEESHEESALMAESKPEETAAVVEPESFPAEPENLPSETKTLPSEPETLPVEPEKDTFSPPCQPENAPEDVQMTEDKEEEKKLKASSKYSSHPSYAKMVTEAIISLQERSGSSQQAIAKIIEAKHESNLPPNFRKMLSTQLKRLCDIGQLVKVKNSYKLSGKSTKKSKKRAAKPKVEKPKVKETKKAGTGHETTKGTKASKTAKSTKAHATKSTKAAKTGKAKGTVVTKATTSKSVKSLKAQSSDKKPMGKATTSTVTRKGGSKTAKALKPVSPVSTKRKAPTPNKKSLEKAAPSKRTTRSSK</sequence>
<reference evidence="8" key="1">
    <citation type="submission" date="2021-08" db="EMBL/GenBank/DDBJ databases">
        <title>WGS assembly of Ceratopteris richardii.</title>
        <authorList>
            <person name="Marchant D.B."/>
            <person name="Chen G."/>
            <person name="Jenkins J."/>
            <person name="Shu S."/>
            <person name="Leebens-Mack J."/>
            <person name="Grimwood J."/>
            <person name="Schmutz J."/>
            <person name="Soltis P."/>
            <person name="Soltis D."/>
            <person name="Chen Z.-H."/>
        </authorList>
    </citation>
    <scope>NUCLEOTIDE SEQUENCE</scope>
    <source>
        <strain evidence="8">Whitten #5841</strain>
        <tissue evidence="8">Leaf</tissue>
    </source>
</reference>
<dbReference type="GO" id="GO:0030527">
    <property type="term" value="F:structural constituent of chromatin"/>
    <property type="evidence" value="ECO:0007669"/>
    <property type="project" value="InterPro"/>
</dbReference>
<dbReference type="SUPFAM" id="SSF46785">
    <property type="entry name" value="Winged helix' DNA-binding domain"/>
    <property type="match status" value="1"/>
</dbReference>
<evidence type="ECO:0000313" key="8">
    <source>
        <dbReference type="EMBL" id="KAH7290304.1"/>
    </source>
</evidence>